<accession>A0A5P8PR10</accession>
<dbReference type="Proteomes" id="UP000326537">
    <property type="component" value="Segment"/>
</dbReference>
<name>A0A5P8PR10_9CAUD</name>
<protein>
    <submittedName>
        <fullName evidence="1">DNA primase</fullName>
    </submittedName>
</protein>
<proteinExistence type="predicted"/>
<evidence type="ECO:0000313" key="2">
    <source>
        <dbReference type="Proteomes" id="UP000326537"/>
    </source>
</evidence>
<gene>
    <name evidence="1" type="ORF">VBApiPXC38_25</name>
</gene>
<keyword evidence="2" id="KW-1185">Reference proteome</keyword>
<reference evidence="1 2" key="1">
    <citation type="submission" date="2019-09" db="EMBL/GenBank/DDBJ databases">
        <title>The characteristics and genome analysis of VB_ApiP_XC38, a novel N4-like phage Infecting Acinetobacter pittii.</title>
        <authorList>
            <person name="Cheng M."/>
        </authorList>
    </citation>
    <scope>NUCLEOTIDE SEQUENCE [LARGE SCALE GENOMIC DNA]</scope>
</reference>
<dbReference type="EMBL" id="MN508356">
    <property type="protein sequence ID" value="QFR59712.1"/>
    <property type="molecule type" value="Genomic_DNA"/>
</dbReference>
<sequence>MQLKNFEDMAYDPVTEMLTDIMCAKTQNSERMFFRIASSYYWGVLASQMHAGIQGWGGSTLPINIYAMNLSPSGTGKGYSTGLIENSVINRFRDSFMENTFPLAAEQNMNKIAHSRAIRKGTQPTDEYEGLLKEFNSIGALLFSFDSATVPAVKQLRHKLNLAKAGGVNLQIDEIGANLVGQTEVTNAFLELYDTGTIKDKLVKSSAETTRYERIEGNTPTNMLLFGTPSKLLDSGLTQKHLVEMLEMGYARRCLFGYIPKVRKVVTDDAATLVNQMFNSSNDAQLDALSCSLEQLADISNLNKIIRIEQAEAIYLMEYKISCDKRAEELKEHETILHSELVNRFFKVLKLAGAYAFRDYSPNITIAHLEAAMRLTEDSGEHFARLMKPEYDYEKVAKYLADCETGITLPDLEQALPCFRGSKPQKDQLIEYATAWGYRNNVIIKKSYDGSILFLRGESLKQTNLDELIMSVSNKLAEGYEPKLTQFDKLANFGKVKDLHWANHHFDNGLRRDESTIPGFNMIVLDVDGTLPLATAKELLKDYKAVFYTTKRHQDADGLDRYRVIIPTNYILKLDKEEYKQFMNAVMKDLPFEMDESCNQRNKKWLTAESDEVWINDGQLFDVLPYIPRTSKSEEREARFKDQGQLDNLERWMINNTGDGNRNKQLYNYAMVLYESGLNFVEIGDRVKSLNNKLVDKLSEDELQQTILKSIQSKSK</sequence>
<evidence type="ECO:0000313" key="1">
    <source>
        <dbReference type="EMBL" id="QFR59712.1"/>
    </source>
</evidence>
<organism evidence="1 2">
    <name type="scientific">Acinetobacter phage VB_ApiP_XC38</name>
    <dbReference type="NCBI Taxonomy" id="2655002"/>
    <lineage>
        <taxon>Viruses</taxon>
        <taxon>Duplodnaviria</taxon>
        <taxon>Heunggongvirae</taxon>
        <taxon>Uroviricota</taxon>
        <taxon>Caudoviricetes</taxon>
        <taxon>Schitoviridae</taxon>
        <taxon>Exceevirus</taxon>
        <taxon>Exceevirus Xc38</taxon>
    </lineage>
</organism>